<proteinExistence type="predicted"/>
<evidence type="ECO:0000313" key="2">
    <source>
        <dbReference type="EMBL" id="STZ43784.1"/>
    </source>
</evidence>
<dbReference type="AlphaFoldDB" id="A0A378SPK3"/>
<keyword evidence="1" id="KW-0143">Chaperone</keyword>
<dbReference type="Pfam" id="PF01774">
    <property type="entry name" value="UreD"/>
    <property type="match status" value="1"/>
</dbReference>
<name>A0A378SPK3_9MYCO</name>
<organism evidence="2 3">
    <name type="scientific">Mycolicibacterium gilvum</name>
    <dbReference type="NCBI Taxonomy" id="1804"/>
    <lineage>
        <taxon>Bacteria</taxon>
        <taxon>Bacillati</taxon>
        <taxon>Actinomycetota</taxon>
        <taxon>Actinomycetes</taxon>
        <taxon>Mycobacteriales</taxon>
        <taxon>Mycobacteriaceae</taxon>
        <taxon>Mycolicibacterium</taxon>
    </lineage>
</organism>
<evidence type="ECO:0000256" key="1">
    <source>
        <dbReference type="ARBA" id="ARBA00023186"/>
    </source>
</evidence>
<protein>
    <submittedName>
        <fullName evidence="2">Putative urease accessory protein</fullName>
    </submittedName>
</protein>
<sequence length="212" mass="22261">MRSDVLIVARPGLPPHIESRGGIAGRRTEPDTVHLVSSVATPLGGDAISMRVVVESGARLSVRTVAATVALPGAATVESHATWTLEVAGELDLDPEPTIVAATARHHAATHLTLAANGAVRVRERIQIGRTGERQGFWSGSLHADVDGRPLLRHRVELGHGSYADDDLAAPRACVSELRYPHVATDAAGTTLELAGGGGLSTWQGDRLHSRP</sequence>
<dbReference type="GO" id="GO:0016151">
    <property type="term" value="F:nickel cation binding"/>
    <property type="evidence" value="ECO:0007669"/>
    <property type="project" value="InterPro"/>
</dbReference>
<dbReference type="InterPro" id="IPR002669">
    <property type="entry name" value="UreD"/>
</dbReference>
<evidence type="ECO:0000313" key="3">
    <source>
        <dbReference type="Proteomes" id="UP000254291"/>
    </source>
</evidence>
<dbReference type="RefSeq" id="WP_115327506.1">
    <property type="nucleotide sequence ID" value="NZ_JACKST010000021.1"/>
</dbReference>
<dbReference type="Proteomes" id="UP000254291">
    <property type="component" value="Unassembled WGS sequence"/>
</dbReference>
<accession>A0A378SPK3</accession>
<dbReference type="EMBL" id="UGQM01000001">
    <property type="protein sequence ID" value="STZ43784.1"/>
    <property type="molecule type" value="Genomic_DNA"/>
</dbReference>
<reference evidence="2 3" key="1">
    <citation type="submission" date="2018-06" db="EMBL/GenBank/DDBJ databases">
        <authorList>
            <consortium name="Pathogen Informatics"/>
            <person name="Doyle S."/>
        </authorList>
    </citation>
    <scope>NUCLEOTIDE SEQUENCE [LARGE SCALE GENOMIC DNA]</scope>
    <source>
        <strain evidence="2 3">NCTC10742</strain>
    </source>
</reference>
<gene>
    <name evidence="2" type="ORF">NCTC10742_03014</name>
</gene>